<dbReference type="EMBL" id="JBHUFU010000005">
    <property type="protein sequence ID" value="MFD1830230.1"/>
    <property type="molecule type" value="Genomic_DNA"/>
</dbReference>
<proteinExistence type="predicted"/>
<evidence type="ECO:0000313" key="1">
    <source>
        <dbReference type="EMBL" id="MFD1830230.1"/>
    </source>
</evidence>
<sequence>MSTKTGQNAVVAAGDPALALDLTVLESPASLAHHLLAASGTVVVRPDVSDDMGSALFHRPGAPLSEEDTAHLWRRTGSRVVAHALVPGTPHFANAVVHDGRLVITDCWRCFTLEEGVRTILTSVINVASDSPLLPRLTTELEKVVKAAGITDGPVHFELVVAEHVTKVVKFARRQAASPLPELCDLLGIPGQHGALTTGRPVALADTGHPGFVADYSFIVRTPGRFAGVIGLAELLARPSYAGTERIPEPETLLEPSLDENATFVLWLRHQDEATVLADIAHYHSRNREGVFALAD</sequence>
<accession>A0ABW4PJV6</accession>
<keyword evidence="2" id="KW-1185">Reference proteome</keyword>
<reference evidence="2" key="1">
    <citation type="journal article" date="2019" name="Int. J. Syst. Evol. Microbiol.">
        <title>The Global Catalogue of Microorganisms (GCM) 10K type strain sequencing project: providing services to taxonomists for standard genome sequencing and annotation.</title>
        <authorList>
            <consortium name="The Broad Institute Genomics Platform"/>
            <consortium name="The Broad Institute Genome Sequencing Center for Infectious Disease"/>
            <person name="Wu L."/>
            <person name="Ma J."/>
        </authorList>
    </citation>
    <scope>NUCLEOTIDE SEQUENCE [LARGE SCALE GENOMIC DNA]</scope>
    <source>
        <strain evidence="2">CGMCC 4.7455</strain>
    </source>
</reference>
<gene>
    <name evidence="1" type="ORF">ACFSJS_11190</name>
</gene>
<dbReference type="RefSeq" id="WP_380899194.1">
    <property type="nucleotide sequence ID" value="NZ_JBHUFU010000005.1"/>
</dbReference>
<evidence type="ECO:0000313" key="2">
    <source>
        <dbReference type="Proteomes" id="UP001597365"/>
    </source>
</evidence>
<name>A0ABW4PJV6_9ACTN</name>
<dbReference type="Proteomes" id="UP001597365">
    <property type="component" value="Unassembled WGS sequence"/>
</dbReference>
<protein>
    <submittedName>
        <fullName evidence="1">Uncharacterized protein</fullName>
    </submittedName>
</protein>
<organism evidence="1 2">
    <name type="scientific">Streptomyces desertarenae</name>
    <dbReference type="NCBI Taxonomy" id="2666184"/>
    <lineage>
        <taxon>Bacteria</taxon>
        <taxon>Bacillati</taxon>
        <taxon>Actinomycetota</taxon>
        <taxon>Actinomycetes</taxon>
        <taxon>Kitasatosporales</taxon>
        <taxon>Streptomycetaceae</taxon>
        <taxon>Streptomyces</taxon>
    </lineage>
</organism>
<dbReference type="Gene3D" id="3.30.470.20">
    <property type="entry name" value="ATP-grasp fold, B domain"/>
    <property type="match status" value="1"/>
</dbReference>
<comment type="caution">
    <text evidence="1">The sequence shown here is derived from an EMBL/GenBank/DDBJ whole genome shotgun (WGS) entry which is preliminary data.</text>
</comment>